<accession>A0A017SYB1</accession>
<dbReference type="STRING" id="1192034.CAP_8010"/>
<dbReference type="OrthoDB" id="21822at2"/>
<dbReference type="Proteomes" id="UP000019678">
    <property type="component" value="Unassembled WGS sequence"/>
</dbReference>
<reference evidence="1 2" key="1">
    <citation type="submission" date="2013-05" db="EMBL/GenBank/DDBJ databases">
        <title>Genome assembly of Chondromyces apiculatus DSM 436.</title>
        <authorList>
            <person name="Sharma G."/>
            <person name="Khatri I."/>
            <person name="Kaur C."/>
            <person name="Mayilraj S."/>
            <person name="Subramanian S."/>
        </authorList>
    </citation>
    <scope>NUCLEOTIDE SEQUENCE [LARGE SCALE GENOMIC DNA]</scope>
    <source>
        <strain evidence="1 2">DSM 436</strain>
    </source>
</reference>
<dbReference type="AlphaFoldDB" id="A0A017SYB1"/>
<sequence>MFVYRRMVRFEEVDAAGLVFFARFVGYAHEAMEQLFAPVEGGYAGLILARRVGLPAVRVEADHPAPVRYGDTLRIETTVARLGTRSATLRYRMFRASDEVLAAEIRHTVVTTDLEKLVSCAMPADVRAVLESHVEEAAAVSTGRAGHAGGG</sequence>
<dbReference type="GO" id="GO:0047617">
    <property type="term" value="F:fatty acyl-CoA hydrolase activity"/>
    <property type="evidence" value="ECO:0007669"/>
    <property type="project" value="TreeGrafter"/>
</dbReference>
<dbReference type="CDD" id="cd00586">
    <property type="entry name" value="4HBT"/>
    <property type="match status" value="1"/>
</dbReference>
<dbReference type="SUPFAM" id="SSF54637">
    <property type="entry name" value="Thioesterase/thiol ester dehydrase-isomerase"/>
    <property type="match status" value="1"/>
</dbReference>
<keyword evidence="2" id="KW-1185">Reference proteome</keyword>
<comment type="caution">
    <text evidence="1">The sequence shown here is derived from an EMBL/GenBank/DDBJ whole genome shotgun (WGS) entry which is preliminary data.</text>
</comment>
<name>A0A017SYB1_9BACT</name>
<protein>
    <submittedName>
        <fullName evidence="1">4-hydroxybenzoyl-CoA thioesterase family protein</fullName>
    </submittedName>
</protein>
<dbReference type="PANTHER" id="PTHR31793">
    <property type="entry name" value="4-HYDROXYBENZOYL-COA THIOESTERASE FAMILY MEMBER"/>
    <property type="match status" value="1"/>
</dbReference>
<proteinExistence type="predicted"/>
<dbReference type="Pfam" id="PF13279">
    <property type="entry name" value="4HBT_2"/>
    <property type="match status" value="1"/>
</dbReference>
<dbReference type="InterPro" id="IPR029069">
    <property type="entry name" value="HotDog_dom_sf"/>
</dbReference>
<organism evidence="1 2">
    <name type="scientific">Chondromyces apiculatus DSM 436</name>
    <dbReference type="NCBI Taxonomy" id="1192034"/>
    <lineage>
        <taxon>Bacteria</taxon>
        <taxon>Pseudomonadati</taxon>
        <taxon>Myxococcota</taxon>
        <taxon>Polyangia</taxon>
        <taxon>Polyangiales</taxon>
        <taxon>Polyangiaceae</taxon>
        <taxon>Chondromyces</taxon>
    </lineage>
</organism>
<dbReference type="InterPro" id="IPR050563">
    <property type="entry name" value="4-hydroxybenzoyl-CoA_TE"/>
</dbReference>
<dbReference type="Gene3D" id="3.10.129.10">
    <property type="entry name" value="Hotdog Thioesterase"/>
    <property type="match status" value="1"/>
</dbReference>
<dbReference type="RefSeq" id="WP_044249105.1">
    <property type="nucleotide sequence ID" value="NZ_ASRX01000077.1"/>
</dbReference>
<dbReference type="PANTHER" id="PTHR31793:SF24">
    <property type="entry name" value="LONG-CHAIN ACYL-COA THIOESTERASE FADM"/>
    <property type="match status" value="1"/>
</dbReference>
<dbReference type="EMBL" id="ASRX01000077">
    <property type="protein sequence ID" value="EYF01570.1"/>
    <property type="molecule type" value="Genomic_DNA"/>
</dbReference>
<evidence type="ECO:0000313" key="1">
    <source>
        <dbReference type="EMBL" id="EYF01570.1"/>
    </source>
</evidence>
<dbReference type="eggNOG" id="COG0824">
    <property type="taxonomic scope" value="Bacteria"/>
</dbReference>
<gene>
    <name evidence="1" type="ORF">CAP_8010</name>
</gene>
<evidence type="ECO:0000313" key="2">
    <source>
        <dbReference type="Proteomes" id="UP000019678"/>
    </source>
</evidence>